<dbReference type="OrthoDB" id="6359008at2759"/>
<dbReference type="InterPro" id="IPR011625">
    <property type="entry name" value="A2M_N_BRD"/>
</dbReference>
<keyword evidence="3" id="KW-0732">Signal</keyword>
<dbReference type="Gene3D" id="2.60.40.1930">
    <property type="match status" value="2"/>
</dbReference>
<dbReference type="InterPro" id="IPR008930">
    <property type="entry name" value="Terpenoid_cyclase/PrenylTrfase"/>
</dbReference>
<dbReference type="PANTHER" id="PTHR11412">
    <property type="entry name" value="MACROGLOBULIN / COMPLEMENT"/>
    <property type="match status" value="1"/>
</dbReference>
<gene>
    <name evidence="8" type="primary">LOC106069365</name>
</gene>
<keyword evidence="2" id="KW-0812">Transmembrane</keyword>
<dbReference type="SUPFAM" id="SSF49410">
    <property type="entry name" value="Alpha-macroglobulin receptor domain"/>
    <property type="match status" value="1"/>
</dbReference>
<dbReference type="SUPFAM" id="SSF48239">
    <property type="entry name" value="Terpenoid cyclases/Protein prenyltransferases"/>
    <property type="match status" value="1"/>
</dbReference>
<feature type="signal peptide" evidence="3">
    <location>
        <begin position="1"/>
        <end position="16"/>
    </location>
</feature>
<feature type="domain" description="Alpha-macroglobulin receptor-binding" evidence="6">
    <location>
        <begin position="1501"/>
        <end position="1592"/>
    </location>
</feature>
<keyword evidence="1" id="KW-1015">Disulfide bond</keyword>
<evidence type="ECO:0000259" key="6">
    <source>
        <dbReference type="SMART" id="SM01361"/>
    </source>
</evidence>
<dbReference type="Pfam" id="PF07678">
    <property type="entry name" value="TED_complement"/>
    <property type="match status" value="1"/>
</dbReference>
<dbReference type="Pfam" id="PF01835">
    <property type="entry name" value="MG2"/>
    <property type="match status" value="1"/>
</dbReference>
<dbReference type="InterPro" id="IPR009048">
    <property type="entry name" value="A-macroglobulin_rcpt-bd"/>
</dbReference>
<feature type="domain" description="Alpha-2-macroglobulin" evidence="5">
    <location>
        <begin position="808"/>
        <end position="901"/>
    </location>
</feature>
<dbReference type="InterPro" id="IPR050473">
    <property type="entry name" value="A2M/Complement_sys"/>
</dbReference>
<sequence>MFFVILILYFVSLAIGQLGHEHCLIENSSGCELGRPPIYMITAPRRIRAGQVFQVFATILRMEYHENAISVRVSIVESDKEYTSSILKFERPSSRLMQLQMPSNAEAGNYKLRVEGRLDELVSGNIFFNETEIEFTPKHASIFIQMSKPIYRQEQLVHFRIIPLQPDLMPKYGNLIIYIEDPSGVPVKRWPGLQTNAGGIISQSFQLSDQPNYGTWHILVDAFGFKYRRPFIVEEFWEPRFDVNVSVPAYVMDVSSLSIQGVVLINHTSGRSCVGNGSITSFFIPSEEIWNATKGWEKPYHDAMSRRLSGTPLDVPKYRSIDSIPVSDYSVYFAYEYRFIDYYKGRINFEWHRDDLLGLAKRGGATSDELFGNEFVFVANMTDWYSGLNRTGWAGTIVYDDELNLKWIGGNVRTFKPGSLFRVQVAVSYYDGRPVSGGSVTLVPTVGSQSVKTAMSEYSPQTNPVVNGIAHFQIPLNVYVTRLALTASYHDPGETLAMKTSVNPNFVTSQSRSIQMLCTKYYSPTNSYLSIYTSTFEPQINEYMIFHVTLSHFVPRIYYQVVAQSNIIIADELEMSTKQKTFSVALSREMVPTARVIVYYIKEPEEIVSDVLSFFVNGTRQNQVSLYINRGKDFSRNTVEFNAYADPGSYVAFSAMLLDLYSRGMNDGITENKLIDELLSYDQPANSSFKHLWRVSDTEYQYTFFHGSDYGIDGNTTFKSAGIIIITDADVTRLPNQESCNPLDGKFPCFSGVETECFTSEQRCNGLFDGCPNDGADEWGCIFKDMEIDLKSPLQRISRVMRYYDNSSWAWQEIFIKPDGRTDFRVDVPKYPLSWVINGISISQELGFGIMQQPLKFDASRFMYMQVEYPKYIVWGEQIGVRVTVFNNWYDDDYMEILVTMHEGQDIEFVSVGEMGYVTSYSPTTHKGDHQTIVFLEPGDSQDIYLPIVPAKSFRKDKLTFRVTAVSFMGKDEHIGEMIVKPNGVLNYYHTPYLIDLIRYPSIDLPQFKVNVPELFRKQEYRPNLYVPQSPKATINIFGDVVTPGFFESYLNAENLLYRPYGGGEMVTFNFAYNVLALVFMRNSNQLDAYQTKTVLNELNIALQRIYSYMNEDGSFKMFRDDDNSNLWLTAFVGKTLAVAGEEDYWELELYIAKEWAAKIVNFICSRQNTTTGAFEPLENEIAFDRKMASLRKMKSDVMITQTVPLTAYILIALEKMSKFVEGTTCLNTAKRNAVKYLQSQVNSLSKDEIFYMAITAYALSLTSNAFDIVNELWKLKRNDSDFTYFADQLVYENPSAIQNNVRYLMPRQELLNDAYAVQTTAYALLAHITANKADKLERDMTMTWLNTMRNSFGGFSSTQDTIVAIEALMEYTRQDQKRNESDMSIDLQSMASPGWKNSAYIVRNNFTQLYQIPLPLNEVFGYVIPSAKGVGRALLQLTVTSNVEYEELMKTQQHYNNNPQEDLIPFFDLQVEARWGGRNDSIMFMRSCISWLYTERSLTSGLAVLEVDMPTGYIVMNDTLRSYVQSRVVPNLKRAEFYARKTVFYFEYLDTSKTCVDFRADRWFPVANSTKEHRIRVYDYYEPGMHRTRLYTVQNLFLMNICFVCGSYQCPYCPYFNRSVLIIGSNWSLFVVVMYIIHLCFQ</sequence>
<dbReference type="InterPro" id="IPR036595">
    <property type="entry name" value="A-macroglobulin_rcpt-bd_sf"/>
</dbReference>
<keyword evidence="2" id="KW-1133">Transmembrane helix</keyword>
<evidence type="ECO:0000313" key="8">
    <source>
        <dbReference type="RefSeq" id="XP_055892054.1"/>
    </source>
</evidence>
<evidence type="ECO:0000259" key="4">
    <source>
        <dbReference type="SMART" id="SM01359"/>
    </source>
</evidence>
<dbReference type="GeneID" id="106069365"/>
<dbReference type="Pfam" id="PF00207">
    <property type="entry name" value="A2M"/>
    <property type="match status" value="1"/>
</dbReference>
<name>A0A9W3AXX1_BIOGL</name>
<dbReference type="InterPro" id="IPR001599">
    <property type="entry name" value="Macroglobln_a2"/>
</dbReference>
<dbReference type="SMART" id="SM01361">
    <property type="entry name" value="A2M_recep"/>
    <property type="match status" value="1"/>
</dbReference>
<feature type="transmembrane region" description="Helical" evidence="2">
    <location>
        <begin position="1622"/>
        <end position="1642"/>
    </location>
</feature>
<dbReference type="SMART" id="SM01360">
    <property type="entry name" value="A2M"/>
    <property type="match status" value="1"/>
</dbReference>
<proteinExistence type="predicted"/>
<dbReference type="Pfam" id="PF07703">
    <property type="entry name" value="A2M_BRD"/>
    <property type="match status" value="1"/>
</dbReference>
<dbReference type="Gene3D" id="2.60.40.10">
    <property type="entry name" value="Immunoglobulins"/>
    <property type="match status" value="2"/>
</dbReference>
<evidence type="ECO:0000256" key="2">
    <source>
        <dbReference type="SAM" id="Phobius"/>
    </source>
</evidence>
<dbReference type="Gene3D" id="2.60.40.690">
    <property type="entry name" value="Alpha-macroglobulin, receptor-binding domain"/>
    <property type="match status" value="1"/>
</dbReference>
<dbReference type="PANTHER" id="PTHR11412:SF146">
    <property type="entry name" value="CD109 ANTIGEN"/>
    <property type="match status" value="1"/>
</dbReference>
<accession>A0A9W3AXX1</accession>
<dbReference type="InterPro" id="IPR002890">
    <property type="entry name" value="MG2"/>
</dbReference>
<feature type="chain" id="PRO_5040956686" evidence="3">
    <location>
        <begin position="17"/>
        <end position="1643"/>
    </location>
</feature>
<dbReference type="GO" id="GO:0005615">
    <property type="term" value="C:extracellular space"/>
    <property type="evidence" value="ECO:0007669"/>
    <property type="project" value="InterPro"/>
</dbReference>
<dbReference type="OMA" id="EPGMHRT"/>
<dbReference type="Gene3D" id="1.50.10.20">
    <property type="match status" value="1"/>
</dbReference>
<feature type="domain" description="Alpha-2-macroglobulin bait region" evidence="4">
    <location>
        <begin position="529"/>
        <end position="660"/>
    </location>
</feature>
<dbReference type="SMART" id="SM01359">
    <property type="entry name" value="A2M_N_2"/>
    <property type="match status" value="1"/>
</dbReference>
<evidence type="ECO:0000256" key="3">
    <source>
        <dbReference type="SAM" id="SignalP"/>
    </source>
</evidence>
<reference evidence="8" key="1">
    <citation type="submission" date="2025-08" db="UniProtKB">
        <authorList>
            <consortium name="RefSeq"/>
        </authorList>
    </citation>
    <scope>IDENTIFICATION</scope>
</reference>
<protein>
    <submittedName>
        <fullName evidence="8">Alpha-2-macroglobulin-like</fullName>
    </submittedName>
</protein>
<evidence type="ECO:0000259" key="5">
    <source>
        <dbReference type="SMART" id="SM01360"/>
    </source>
</evidence>
<dbReference type="Pfam" id="PF07677">
    <property type="entry name" value="A2M_recep"/>
    <property type="match status" value="1"/>
</dbReference>
<dbReference type="InterPro" id="IPR011626">
    <property type="entry name" value="Alpha-macroglobulin_TED"/>
</dbReference>
<evidence type="ECO:0000313" key="7">
    <source>
        <dbReference type="Proteomes" id="UP001165740"/>
    </source>
</evidence>
<keyword evidence="7" id="KW-1185">Reference proteome</keyword>
<evidence type="ECO:0000256" key="1">
    <source>
        <dbReference type="ARBA" id="ARBA00023157"/>
    </source>
</evidence>
<dbReference type="RefSeq" id="XP_055892054.1">
    <property type="nucleotide sequence ID" value="XM_056036079.1"/>
</dbReference>
<keyword evidence="2" id="KW-0472">Membrane</keyword>
<dbReference type="Proteomes" id="UP001165740">
    <property type="component" value="Chromosome 7"/>
</dbReference>
<dbReference type="InterPro" id="IPR013783">
    <property type="entry name" value="Ig-like_fold"/>
</dbReference>
<feature type="transmembrane region" description="Helical" evidence="2">
    <location>
        <begin position="1591"/>
        <end position="1610"/>
    </location>
</feature>
<dbReference type="Gene3D" id="2.20.130.20">
    <property type="match status" value="1"/>
</dbReference>
<organism evidence="7 8">
    <name type="scientific">Biomphalaria glabrata</name>
    <name type="common">Bloodfluke planorb</name>
    <name type="synonym">Freshwater snail</name>
    <dbReference type="NCBI Taxonomy" id="6526"/>
    <lineage>
        <taxon>Eukaryota</taxon>
        <taxon>Metazoa</taxon>
        <taxon>Spiralia</taxon>
        <taxon>Lophotrochozoa</taxon>
        <taxon>Mollusca</taxon>
        <taxon>Gastropoda</taxon>
        <taxon>Heterobranchia</taxon>
        <taxon>Euthyneura</taxon>
        <taxon>Panpulmonata</taxon>
        <taxon>Hygrophila</taxon>
        <taxon>Lymnaeoidea</taxon>
        <taxon>Planorbidae</taxon>
        <taxon>Biomphalaria</taxon>
    </lineage>
</organism>
<dbReference type="Gene3D" id="2.60.40.2950">
    <property type="match status" value="1"/>
</dbReference>
<dbReference type="GO" id="GO:0004866">
    <property type="term" value="F:endopeptidase inhibitor activity"/>
    <property type="evidence" value="ECO:0007669"/>
    <property type="project" value="InterPro"/>
</dbReference>